<comment type="subcellular location">
    <subcellularLocation>
        <location evidence="1">Endomembrane system</location>
        <topology evidence="1">Multi-pass membrane protein</topology>
    </subcellularLocation>
</comment>
<dbReference type="PANTHER" id="PTHR43826:SF3">
    <property type="entry name" value="GLUCOSE-6-PHOSPHATE EXCHANGER SLC37A4"/>
    <property type="match status" value="1"/>
</dbReference>
<dbReference type="EMBL" id="CAXITT010000904">
    <property type="protein sequence ID" value="CAL1547101.1"/>
    <property type="molecule type" value="Genomic_DNA"/>
</dbReference>
<keyword evidence="6" id="KW-0732">Signal</keyword>
<dbReference type="InterPro" id="IPR036259">
    <property type="entry name" value="MFS_trans_sf"/>
</dbReference>
<name>A0AAV2IJ48_LYMST</name>
<dbReference type="GO" id="GO:0061513">
    <property type="term" value="F:glucose 6-phosphate:phosphate antiporter activity"/>
    <property type="evidence" value="ECO:0007669"/>
    <property type="project" value="TreeGrafter"/>
</dbReference>
<dbReference type="AlphaFoldDB" id="A0AAV2IJ48"/>
<feature type="transmembrane region" description="Helical" evidence="5">
    <location>
        <begin position="106"/>
        <end position="126"/>
    </location>
</feature>
<feature type="chain" id="PRO_5043449730" description="Major facilitator superfamily (MFS) profile domain-containing protein" evidence="6">
    <location>
        <begin position="16"/>
        <end position="203"/>
    </location>
</feature>
<evidence type="ECO:0000256" key="5">
    <source>
        <dbReference type="SAM" id="Phobius"/>
    </source>
</evidence>
<feature type="domain" description="Major facilitator superfamily (MFS) profile" evidence="7">
    <location>
        <begin position="1"/>
        <end position="203"/>
    </location>
</feature>
<comment type="caution">
    <text evidence="8">The sequence shown here is derived from an EMBL/GenBank/DDBJ whole genome shotgun (WGS) entry which is preliminary data.</text>
</comment>
<reference evidence="8 9" key="1">
    <citation type="submission" date="2024-04" db="EMBL/GenBank/DDBJ databases">
        <authorList>
            <consortium name="Genoscope - CEA"/>
            <person name="William W."/>
        </authorList>
    </citation>
    <scope>NUCLEOTIDE SEQUENCE [LARGE SCALE GENOMIC DNA]</scope>
</reference>
<dbReference type="InterPro" id="IPR011701">
    <property type="entry name" value="MFS"/>
</dbReference>
<sequence>MLLCMNYLLVSVIRGACNDWGQMYIISNKGQSPLSGSSFISSQEIGGIVGSLLTGYLSDFMVSKGSSSAKPRLSLTMFLTVIQTLALYFIVFKTDSQSTQLWTNSLGFFIGFGMYSAISLLGVASMETAPKNLSGTAHSLATLGGNLGRVLAGYPLSIIATWMSWHESFIVVFLTSFLSIGISCLCLRFLNIKEQSAPLKKFD</sequence>
<evidence type="ECO:0000256" key="6">
    <source>
        <dbReference type="SAM" id="SignalP"/>
    </source>
</evidence>
<evidence type="ECO:0000256" key="3">
    <source>
        <dbReference type="ARBA" id="ARBA00022989"/>
    </source>
</evidence>
<evidence type="ECO:0000256" key="4">
    <source>
        <dbReference type="ARBA" id="ARBA00023136"/>
    </source>
</evidence>
<keyword evidence="3 5" id="KW-1133">Transmembrane helix</keyword>
<keyword evidence="9" id="KW-1185">Reference proteome</keyword>
<dbReference type="Gene3D" id="1.20.1250.20">
    <property type="entry name" value="MFS general substrate transporter like domains"/>
    <property type="match status" value="1"/>
</dbReference>
<accession>A0AAV2IJ48</accession>
<dbReference type="PROSITE" id="PS50850">
    <property type="entry name" value="MFS"/>
    <property type="match status" value="1"/>
</dbReference>
<evidence type="ECO:0000313" key="9">
    <source>
        <dbReference type="Proteomes" id="UP001497497"/>
    </source>
</evidence>
<gene>
    <name evidence="8" type="ORF">GSLYS_00020426001</name>
</gene>
<dbReference type="Proteomes" id="UP001497497">
    <property type="component" value="Unassembled WGS sequence"/>
</dbReference>
<dbReference type="SUPFAM" id="SSF103473">
    <property type="entry name" value="MFS general substrate transporter"/>
    <property type="match status" value="1"/>
</dbReference>
<dbReference type="InterPro" id="IPR020846">
    <property type="entry name" value="MFS_dom"/>
</dbReference>
<dbReference type="InterPro" id="IPR051337">
    <property type="entry name" value="OPA_Antiporter"/>
</dbReference>
<protein>
    <recommendedName>
        <fullName evidence="7">Major facilitator superfamily (MFS) profile domain-containing protein</fullName>
    </recommendedName>
</protein>
<dbReference type="GO" id="GO:0005789">
    <property type="term" value="C:endoplasmic reticulum membrane"/>
    <property type="evidence" value="ECO:0007669"/>
    <property type="project" value="TreeGrafter"/>
</dbReference>
<organism evidence="8 9">
    <name type="scientific">Lymnaea stagnalis</name>
    <name type="common">Great pond snail</name>
    <name type="synonym">Helix stagnalis</name>
    <dbReference type="NCBI Taxonomy" id="6523"/>
    <lineage>
        <taxon>Eukaryota</taxon>
        <taxon>Metazoa</taxon>
        <taxon>Spiralia</taxon>
        <taxon>Lophotrochozoa</taxon>
        <taxon>Mollusca</taxon>
        <taxon>Gastropoda</taxon>
        <taxon>Heterobranchia</taxon>
        <taxon>Euthyneura</taxon>
        <taxon>Panpulmonata</taxon>
        <taxon>Hygrophila</taxon>
        <taxon>Lymnaeoidea</taxon>
        <taxon>Lymnaeidae</taxon>
        <taxon>Lymnaea</taxon>
    </lineage>
</organism>
<feature type="transmembrane region" description="Helical" evidence="5">
    <location>
        <begin position="171"/>
        <end position="190"/>
    </location>
</feature>
<evidence type="ECO:0000256" key="1">
    <source>
        <dbReference type="ARBA" id="ARBA00004127"/>
    </source>
</evidence>
<dbReference type="Pfam" id="PF07690">
    <property type="entry name" value="MFS_1"/>
    <property type="match status" value="1"/>
</dbReference>
<keyword evidence="4 5" id="KW-0472">Membrane</keyword>
<evidence type="ECO:0000313" key="8">
    <source>
        <dbReference type="EMBL" id="CAL1547101.1"/>
    </source>
</evidence>
<proteinExistence type="predicted"/>
<keyword evidence="2 5" id="KW-0812">Transmembrane</keyword>
<evidence type="ECO:0000259" key="7">
    <source>
        <dbReference type="PROSITE" id="PS50850"/>
    </source>
</evidence>
<evidence type="ECO:0000256" key="2">
    <source>
        <dbReference type="ARBA" id="ARBA00022692"/>
    </source>
</evidence>
<dbReference type="GO" id="GO:0035435">
    <property type="term" value="P:phosphate ion transmembrane transport"/>
    <property type="evidence" value="ECO:0007669"/>
    <property type="project" value="TreeGrafter"/>
</dbReference>
<feature type="signal peptide" evidence="6">
    <location>
        <begin position="1"/>
        <end position="15"/>
    </location>
</feature>
<feature type="transmembrane region" description="Helical" evidence="5">
    <location>
        <begin position="73"/>
        <end position="91"/>
    </location>
</feature>
<dbReference type="PANTHER" id="PTHR43826">
    <property type="entry name" value="GLUCOSE-6-PHOSPHATE EXCHANGER SLC37A4"/>
    <property type="match status" value="1"/>
</dbReference>